<name>A0A7Y3XAQ9_9GAMM</name>
<feature type="transmembrane region" description="Helical" evidence="2">
    <location>
        <begin position="6"/>
        <end position="23"/>
    </location>
</feature>
<dbReference type="InterPro" id="IPR007607">
    <property type="entry name" value="BacA/B"/>
</dbReference>
<dbReference type="AlphaFoldDB" id="A0A7Y3XAQ9"/>
<dbReference type="Pfam" id="PF04519">
    <property type="entry name" value="Bactofilin"/>
    <property type="match status" value="1"/>
</dbReference>
<evidence type="ECO:0000256" key="2">
    <source>
        <dbReference type="SAM" id="Phobius"/>
    </source>
</evidence>
<reference evidence="3 4" key="1">
    <citation type="submission" date="2020-05" db="EMBL/GenBank/DDBJ databases">
        <authorList>
            <person name="Ruan W."/>
            <person name="Jeon C.O."/>
            <person name="Chun B.H."/>
        </authorList>
    </citation>
    <scope>NUCLEOTIDE SEQUENCE [LARGE SCALE GENOMIC DNA]</scope>
    <source>
        <strain evidence="3 4">TBZ9</strain>
    </source>
</reference>
<reference evidence="3 4" key="2">
    <citation type="submission" date="2020-06" db="EMBL/GenBank/DDBJ databases">
        <title>Halomonas songnenensis sp. nov., a moderately halophilic bacterium isolated from saline and alkaline soils.</title>
        <authorList>
            <person name="Jiang J."/>
            <person name="Pan Y."/>
        </authorList>
    </citation>
    <scope>NUCLEOTIDE SEQUENCE [LARGE SCALE GENOMIC DNA]</scope>
    <source>
        <strain evidence="3 4">TBZ9</strain>
    </source>
</reference>
<gene>
    <name evidence="3" type="ORF">HLB35_06520</name>
</gene>
<dbReference type="Proteomes" id="UP000588806">
    <property type="component" value="Unassembled WGS sequence"/>
</dbReference>
<accession>A0A7Y3XAQ9</accession>
<dbReference type="EMBL" id="JABFHI010000002">
    <property type="protein sequence ID" value="NOG31516.1"/>
    <property type="molecule type" value="Genomic_DNA"/>
</dbReference>
<evidence type="ECO:0000313" key="4">
    <source>
        <dbReference type="Proteomes" id="UP000588806"/>
    </source>
</evidence>
<evidence type="ECO:0000256" key="1">
    <source>
        <dbReference type="ARBA" id="ARBA00044755"/>
    </source>
</evidence>
<dbReference type="PANTHER" id="PTHR35024:SF4">
    <property type="entry name" value="POLYMER-FORMING CYTOSKELETAL PROTEIN"/>
    <property type="match status" value="1"/>
</dbReference>
<keyword evidence="2" id="KW-0472">Membrane</keyword>
<keyword evidence="4" id="KW-1185">Reference proteome</keyword>
<dbReference type="PANTHER" id="PTHR35024">
    <property type="entry name" value="HYPOTHETICAL CYTOSOLIC PROTEIN"/>
    <property type="match status" value="1"/>
</dbReference>
<keyword evidence="2" id="KW-1133">Transmembrane helix</keyword>
<proteinExistence type="inferred from homology"/>
<evidence type="ECO:0000313" key="3">
    <source>
        <dbReference type="EMBL" id="NOG31516.1"/>
    </source>
</evidence>
<dbReference type="RefSeq" id="WP_171701964.1">
    <property type="nucleotide sequence ID" value="NZ_JABFHI010000002.1"/>
</dbReference>
<organism evidence="3 4">
    <name type="scientific">Vreelandella azerica</name>
    <dbReference type="NCBI Taxonomy" id="2732867"/>
    <lineage>
        <taxon>Bacteria</taxon>
        <taxon>Pseudomonadati</taxon>
        <taxon>Pseudomonadota</taxon>
        <taxon>Gammaproteobacteria</taxon>
        <taxon>Oceanospirillales</taxon>
        <taxon>Halomonadaceae</taxon>
        <taxon>Vreelandella</taxon>
    </lineage>
</organism>
<protein>
    <submittedName>
        <fullName evidence="3">Polymer-forming cytoskeletal protein</fullName>
    </submittedName>
</protein>
<keyword evidence="2" id="KW-0812">Transmembrane</keyword>
<sequence>MIDQGVLILAGALCMVLIVADGLRRRRKSHKNELAEEAAAAPALSQKVLTSDHPEQQPIDAEVELMPEPAVHREERGKSLSAGCHIGPATTVHGHLIARESVIIKGCILGAVLAENQRVHLASGAHVTASIKGGQVTIDGKVEGDIHATQRLALLQKADVLGNVTTVRFDCLSGAKLHGRVMADSEVG</sequence>
<comment type="similarity">
    <text evidence="1">Belongs to the bactofilin family.</text>
</comment>
<comment type="caution">
    <text evidence="3">The sequence shown here is derived from an EMBL/GenBank/DDBJ whole genome shotgun (WGS) entry which is preliminary data.</text>
</comment>